<dbReference type="EMBL" id="JANEWF010000044">
    <property type="protein sequence ID" value="MDA8486311.1"/>
    <property type="molecule type" value="Genomic_DNA"/>
</dbReference>
<dbReference type="RefSeq" id="WP_271472274.1">
    <property type="nucleotide sequence ID" value="NZ_JANEWF010000044.1"/>
</dbReference>
<name>A0ABT4YC39_METRE</name>
<accession>A0ABT4YC39</accession>
<comment type="caution">
    <text evidence="1">The sequence shown here is derived from an EMBL/GenBank/DDBJ whole genome shotgun (WGS) entry which is preliminary data.</text>
</comment>
<evidence type="ECO:0000313" key="1">
    <source>
        <dbReference type="EMBL" id="MDA8486311.1"/>
    </source>
</evidence>
<keyword evidence="2" id="KW-1185">Reference proteome</keyword>
<organism evidence="1 2">
    <name type="scientific">Metapseudomonas resinovorans</name>
    <name type="common">Pseudomonas resinovorans</name>
    <dbReference type="NCBI Taxonomy" id="53412"/>
    <lineage>
        <taxon>Bacteria</taxon>
        <taxon>Pseudomonadati</taxon>
        <taxon>Pseudomonadota</taxon>
        <taxon>Gammaproteobacteria</taxon>
        <taxon>Pseudomonadales</taxon>
        <taxon>Pseudomonadaceae</taxon>
        <taxon>Metapseudomonas</taxon>
    </lineage>
</organism>
<protein>
    <submittedName>
        <fullName evidence="1">Uncharacterized protein</fullName>
    </submittedName>
</protein>
<dbReference type="Proteomes" id="UP001211689">
    <property type="component" value="Unassembled WGS sequence"/>
</dbReference>
<evidence type="ECO:0000313" key="2">
    <source>
        <dbReference type="Proteomes" id="UP001211689"/>
    </source>
</evidence>
<gene>
    <name evidence="1" type="ORF">NNO07_24865</name>
</gene>
<proteinExistence type="predicted"/>
<reference evidence="1 2" key="1">
    <citation type="submission" date="2022-07" db="EMBL/GenBank/DDBJ databases">
        <title>Genome Analysis of Selected Gammaproteobacteria from Nigerian Food snails.</title>
        <authorList>
            <person name="Okafor A.C."/>
        </authorList>
    </citation>
    <scope>NUCLEOTIDE SEQUENCE [LARGE SCALE GENOMIC DNA]</scope>
    <source>
        <strain evidence="1 2">Awg 2</strain>
    </source>
</reference>
<sequence>MTVYIGRYTAGDFFRFPSANDIETSLEMCDQLASCPYIKPHNAEISFESFPPFYLYNNWEGQILASDDVHFRLDLQGKPSNLIARDIVWRDARPPEELISKLKHFCQWQLQFGSEGSKRITRTANAAIADYRSKHKGSIAGVMLAMNHRITLDDFKAALRYSFENNSETGRSFGVVISDAIEEPTLPPSLFSSLPKAEFRCSTHDLDSEYCKTKPAKRKFVLIFPSLTVRARYTPKEQVWRSPSSRITISEQYIVRCPACGAALEYIGDLPMSTPRPAPEWTIWVE</sequence>